<dbReference type="InterPro" id="IPR051448">
    <property type="entry name" value="CdaR-like_regulators"/>
</dbReference>
<reference evidence="4 5" key="1">
    <citation type="submission" date="2021-03" db="EMBL/GenBank/DDBJ databases">
        <title>Sequencing the genomes of 1000 actinobacteria strains.</title>
        <authorList>
            <person name="Klenk H.-P."/>
        </authorList>
    </citation>
    <scope>NUCLEOTIDE SEQUENCE [LARGE SCALE GENOMIC DNA]</scope>
    <source>
        <strain evidence="4 5">DSM 45510</strain>
    </source>
</reference>
<dbReference type="Pfam" id="PF13556">
    <property type="entry name" value="HTH_30"/>
    <property type="match status" value="1"/>
</dbReference>
<sequence>MTVERGLNPVETRPVLPRRLAEILRPELPTLGGQIVEEIRTVIPEYGRPLDGPYGRSIRAGVDCAMSLFVDQIADPGSIKEELLDVHRKLGQLEMREGRSLDTLQAAYRVGARVAWRRIMLVGRRAGLSSAVMSELADAMLAFMDELASIALDGYLEAKACSAGALETWRRRLLQLILERPQPPREAIAELAQLIGWTMPAKLFAVAVRTPGGVSRRMPALDEDILAELDAPEPLLLVPGEPADTRLAAIQNALPGYRLSAGPAVPLEAAGDSLRWARRALALTGEGLLPARRLIRAEEHLATVLLHSDEGLIAQLRERHFAPLRGMTDKQRGRLTETLRAWLDAQGNVLEIAERLKVHPQTVRYRMRQLQATFGESLEDPDARFEMELILRSEPRPGIARDGREAGDGPNGAWARYRLAEVMPVPRTAHSGPVTPPGPPRSRRSPA</sequence>
<dbReference type="Proteomes" id="UP000741013">
    <property type="component" value="Unassembled WGS sequence"/>
</dbReference>
<feature type="domain" description="PucR-like N-terminal" evidence="3">
    <location>
        <begin position="16"/>
        <end position="178"/>
    </location>
</feature>
<proteinExistence type="predicted"/>
<feature type="domain" description="PucR C-terminal helix-turn-helix" evidence="2">
    <location>
        <begin position="335"/>
        <end position="392"/>
    </location>
</feature>
<keyword evidence="5" id="KW-1185">Reference proteome</keyword>
<evidence type="ECO:0000313" key="5">
    <source>
        <dbReference type="Proteomes" id="UP000741013"/>
    </source>
</evidence>
<gene>
    <name evidence="4" type="ORF">JOM49_002809</name>
</gene>
<dbReference type="EMBL" id="JAGGMS010000001">
    <property type="protein sequence ID" value="MBP2181283.1"/>
    <property type="molecule type" value="Genomic_DNA"/>
</dbReference>
<dbReference type="RefSeq" id="WP_209664728.1">
    <property type="nucleotide sequence ID" value="NZ_JAGGMS010000001.1"/>
</dbReference>
<dbReference type="InterPro" id="IPR042070">
    <property type="entry name" value="PucR_C-HTH_sf"/>
</dbReference>
<organism evidence="4 5">
    <name type="scientific">Amycolatopsis magusensis</name>
    <dbReference type="NCBI Taxonomy" id="882444"/>
    <lineage>
        <taxon>Bacteria</taxon>
        <taxon>Bacillati</taxon>
        <taxon>Actinomycetota</taxon>
        <taxon>Actinomycetes</taxon>
        <taxon>Pseudonocardiales</taxon>
        <taxon>Pseudonocardiaceae</taxon>
        <taxon>Amycolatopsis</taxon>
    </lineage>
</organism>
<dbReference type="PANTHER" id="PTHR33744">
    <property type="entry name" value="CARBOHYDRATE DIACID REGULATOR"/>
    <property type="match status" value="1"/>
</dbReference>
<dbReference type="Gene3D" id="1.10.10.2840">
    <property type="entry name" value="PucR C-terminal helix-turn-helix domain"/>
    <property type="match status" value="1"/>
</dbReference>
<evidence type="ECO:0000259" key="2">
    <source>
        <dbReference type="Pfam" id="PF13556"/>
    </source>
</evidence>
<evidence type="ECO:0000256" key="1">
    <source>
        <dbReference type="SAM" id="MobiDB-lite"/>
    </source>
</evidence>
<dbReference type="InterPro" id="IPR058663">
    <property type="entry name" value="PucR-like_N"/>
</dbReference>
<dbReference type="Pfam" id="PF25906">
    <property type="entry name" value="PucR-like_N"/>
    <property type="match status" value="1"/>
</dbReference>
<protein>
    <recommendedName>
        <fullName evidence="6">PucR C-terminal helix-turn-helix domain-containing protein</fullName>
    </recommendedName>
</protein>
<dbReference type="PANTHER" id="PTHR33744:SF1">
    <property type="entry name" value="DNA-BINDING TRANSCRIPTIONAL ACTIVATOR ADER"/>
    <property type="match status" value="1"/>
</dbReference>
<feature type="region of interest" description="Disordered" evidence="1">
    <location>
        <begin position="425"/>
        <end position="447"/>
    </location>
</feature>
<name>A0ABS4PR03_9PSEU</name>
<evidence type="ECO:0000259" key="3">
    <source>
        <dbReference type="Pfam" id="PF25906"/>
    </source>
</evidence>
<dbReference type="InterPro" id="IPR025736">
    <property type="entry name" value="PucR_C-HTH_dom"/>
</dbReference>
<comment type="caution">
    <text evidence="4">The sequence shown here is derived from an EMBL/GenBank/DDBJ whole genome shotgun (WGS) entry which is preliminary data.</text>
</comment>
<accession>A0ABS4PR03</accession>
<evidence type="ECO:0000313" key="4">
    <source>
        <dbReference type="EMBL" id="MBP2181283.1"/>
    </source>
</evidence>
<evidence type="ECO:0008006" key="6">
    <source>
        <dbReference type="Google" id="ProtNLM"/>
    </source>
</evidence>